<feature type="chain" id="PRO_5019377789" description="Immunoglobulin domain-containing protein" evidence="1">
    <location>
        <begin position="23"/>
        <end position="112"/>
    </location>
</feature>
<accession>A0A401QGV4</accession>
<keyword evidence="4" id="KW-1185">Reference proteome</keyword>
<dbReference type="Proteomes" id="UP000288216">
    <property type="component" value="Unassembled WGS sequence"/>
</dbReference>
<dbReference type="EMBL" id="BFAA01069575">
    <property type="protein sequence ID" value="GCB84573.1"/>
    <property type="molecule type" value="Genomic_DNA"/>
</dbReference>
<dbReference type="InterPro" id="IPR036179">
    <property type="entry name" value="Ig-like_dom_sf"/>
</dbReference>
<protein>
    <recommendedName>
        <fullName evidence="2">Immunoglobulin domain-containing protein</fullName>
    </recommendedName>
</protein>
<proteinExistence type="predicted"/>
<dbReference type="InterPro" id="IPR003599">
    <property type="entry name" value="Ig_sub"/>
</dbReference>
<evidence type="ECO:0000313" key="4">
    <source>
        <dbReference type="Proteomes" id="UP000288216"/>
    </source>
</evidence>
<keyword evidence="1" id="KW-0732">Signal</keyword>
<gene>
    <name evidence="3" type="ORF">scyTo_0025059</name>
</gene>
<feature type="domain" description="Immunoglobulin" evidence="2">
    <location>
        <begin position="28"/>
        <end position="96"/>
    </location>
</feature>
<dbReference type="AlphaFoldDB" id="A0A401QGV4"/>
<dbReference type="OrthoDB" id="9906450at2759"/>
<organism evidence="3 4">
    <name type="scientific">Scyliorhinus torazame</name>
    <name type="common">Cloudy catshark</name>
    <name type="synonym">Catulus torazame</name>
    <dbReference type="NCBI Taxonomy" id="75743"/>
    <lineage>
        <taxon>Eukaryota</taxon>
        <taxon>Metazoa</taxon>
        <taxon>Chordata</taxon>
        <taxon>Craniata</taxon>
        <taxon>Vertebrata</taxon>
        <taxon>Chondrichthyes</taxon>
        <taxon>Elasmobranchii</taxon>
        <taxon>Galeomorphii</taxon>
        <taxon>Galeoidea</taxon>
        <taxon>Carcharhiniformes</taxon>
        <taxon>Scyliorhinidae</taxon>
        <taxon>Scyliorhinus</taxon>
    </lineage>
</organism>
<dbReference type="SUPFAM" id="SSF48726">
    <property type="entry name" value="Immunoglobulin"/>
    <property type="match status" value="1"/>
</dbReference>
<name>A0A401QGV4_SCYTO</name>
<evidence type="ECO:0000256" key="1">
    <source>
        <dbReference type="SAM" id="SignalP"/>
    </source>
</evidence>
<comment type="caution">
    <text evidence="3">The sequence shown here is derived from an EMBL/GenBank/DDBJ whole genome shotgun (WGS) entry which is preliminary data.</text>
</comment>
<evidence type="ECO:0000259" key="2">
    <source>
        <dbReference type="SMART" id="SM00409"/>
    </source>
</evidence>
<evidence type="ECO:0000313" key="3">
    <source>
        <dbReference type="EMBL" id="GCB84573.1"/>
    </source>
</evidence>
<sequence length="112" mass="12401">MAKEHFPLILIFLVLRSYNSESTLSHIPFPMTAEVGQMVELICHCIDEVELVFRYGCKKVLILETRNVQANDSGSYYCARRASYAPLQKAATLLVGDSSTNKTAVLDICATG</sequence>
<dbReference type="SMART" id="SM00409">
    <property type="entry name" value="IG"/>
    <property type="match status" value="1"/>
</dbReference>
<feature type="signal peptide" evidence="1">
    <location>
        <begin position="1"/>
        <end position="22"/>
    </location>
</feature>
<reference evidence="3 4" key="1">
    <citation type="journal article" date="2018" name="Nat. Ecol. Evol.">
        <title>Shark genomes provide insights into elasmobranch evolution and the origin of vertebrates.</title>
        <authorList>
            <person name="Hara Y"/>
            <person name="Yamaguchi K"/>
            <person name="Onimaru K"/>
            <person name="Kadota M"/>
            <person name="Koyanagi M"/>
            <person name="Keeley SD"/>
            <person name="Tatsumi K"/>
            <person name="Tanaka K"/>
            <person name="Motone F"/>
            <person name="Kageyama Y"/>
            <person name="Nozu R"/>
            <person name="Adachi N"/>
            <person name="Nishimura O"/>
            <person name="Nakagawa R"/>
            <person name="Tanegashima C"/>
            <person name="Kiyatake I"/>
            <person name="Matsumoto R"/>
            <person name="Murakumo K"/>
            <person name="Nishida K"/>
            <person name="Terakita A"/>
            <person name="Kuratani S"/>
            <person name="Sato K"/>
            <person name="Hyodo S Kuraku.S."/>
        </authorList>
    </citation>
    <scope>NUCLEOTIDE SEQUENCE [LARGE SCALE GENOMIC DNA]</scope>
</reference>